<dbReference type="InterPro" id="IPR013630">
    <property type="entry name" value="Methyltransf_Zn-bd_dom_put"/>
</dbReference>
<dbReference type="PANTHER" id="PTHR43861:SF5">
    <property type="entry name" value="BLL5978 PROTEIN"/>
    <property type="match status" value="1"/>
</dbReference>
<dbReference type="PANTHER" id="PTHR43861">
    <property type="entry name" value="TRANS-ACONITATE 2-METHYLTRANSFERASE-RELATED"/>
    <property type="match status" value="1"/>
</dbReference>
<comment type="caution">
    <text evidence="3">The sequence shown here is derived from an EMBL/GenBank/DDBJ whole genome shotgun (WGS) entry which is preliminary data.</text>
</comment>
<proteinExistence type="predicted"/>
<dbReference type="Gene3D" id="6.20.50.110">
    <property type="entry name" value="Methyltransferase, zinc-binding domain"/>
    <property type="match status" value="1"/>
</dbReference>
<keyword evidence="4" id="KW-1185">Reference proteome</keyword>
<dbReference type="RefSeq" id="WP_210660580.1">
    <property type="nucleotide sequence ID" value="NZ_JAGKQQ010000001.1"/>
</dbReference>
<organism evidence="3 4">
    <name type="scientific">Gemmata palustris</name>
    <dbReference type="NCBI Taxonomy" id="2822762"/>
    <lineage>
        <taxon>Bacteria</taxon>
        <taxon>Pseudomonadati</taxon>
        <taxon>Planctomycetota</taxon>
        <taxon>Planctomycetia</taxon>
        <taxon>Gemmatales</taxon>
        <taxon>Gemmataceae</taxon>
        <taxon>Gemmata</taxon>
    </lineage>
</organism>
<dbReference type="InterPro" id="IPR029063">
    <property type="entry name" value="SAM-dependent_MTases_sf"/>
</dbReference>
<dbReference type="Pfam" id="PF13489">
    <property type="entry name" value="Methyltransf_23"/>
    <property type="match status" value="1"/>
</dbReference>
<sequence length="416" mass="45299">MTATATGTLPSCRSCGAAPLAPVLSLGNTPLANALRGANELGAPEATFPLDLAVCPRCALVQITAEVPPEDLFRDYVYFSSFSDTMLRHAAELAHELIRAENLGPESLVAEAASNDGYLLKNYARAGVGVLGIEPARNIARTAVERHGIPTRAEFFGRAYARQLVSEGYRADVFHAHNVLAHVPDLNGFVAGIRTLLKPTGVAVIEAPYVKDMLDHCEFDTIYHEHLCYFSLTALDACFRRHDLVIRDVQRVPIHGGSLRLFAAPAASTGEVSPRVTDLLAEEAEWGVGTFEPYRAFAERVAAIKHGLRDLLKQLKAGGKRIAAYGASAKGSTLLNFCGIGPETLDFIVDRSTVKQGKFTPGTRLQIHAPEKLLEDMPDYTLLLTWNFADEILKQQAEYQNRGGRFILPVPLPRVA</sequence>
<dbReference type="Gene3D" id="3.40.50.720">
    <property type="entry name" value="NAD(P)-binding Rossmann-like Domain"/>
    <property type="match status" value="1"/>
</dbReference>
<dbReference type="InterPro" id="IPR013691">
    <property type="entry name" value="MeTrfase_14"/>
</dbReference>
<dbReference type="InterPro" id="IPR038576">
    <property type="entry name" value="Methyltransf_Zn-bd_dom_put_sf"/>
</dbReference>
<accession>A0ABS5C1F7</accession>
<protein>
    <submittedName>
        <fullName evidence="3">Methyltransferase domain-containing protein</fullName>
    </submittedName>
</protein>
<dbReference type="GO" id="GO:0032259">
    <property type="term" value="P:methylation"/>
    <property type="evidence" value="ECO:0007669"/>
    <property type="project" value="UniProtKB-KW"/>
</dbReference>
<keyword evidence="3" id="KW-0808">Transferase</keyword>
<feature type="domain" description="C-methyltransferase" evidence="2">
    <location>
        <begin position="253"/>
        <end position="411"/>
    </location>
</feature>
<evidence type="ECO:0000313" key="4">
    <source>
        <dbReference type="Proteomes" id="UP000676565"/>
    </source>
</evidence>
<evidence type="ECO:0000259" key="2">
    <source>
        <dbReference type="Pfam" id="PF08484"/>
    </source>
</evidence>
<dbReference type="Proteomes" id="UP000676565">
    <property type="component" value="Unassembled WGS sequence"/>
</dbReference>
<dbReference type="Gene3D" id="6.10.250.3100">
    <property type="match status" value="1"/>
</dbReference>
<feature type="domain" description="Methyltransferase putative zinc binding" evidence="1">
    <location>
        <begin position="12"/>
        <end position="73"/>
    </location>
</feature>
<dbReference type="Gene3D" id="3.40.50.150">
    <property type="entry name" value="Vaccinia Virus protein VP39"/>
    <property type="match status" value="1"/>
</dbReference>
<dbReference type="Pfam" id="PF08421">
    <property type="entry name" value="Methyltransf_13"/>
    <property type="match status" value="1"/>
</dbReference>
<gene>
    <name evidence="3" type="ORF">J8F10_31490</name>
</gene>
<name>A0ABS5C1F7_9BACT</name>
<evidence type="ECO:0000259" key="1">
    <source>
        <dbReference type="Pfam" id="PF08421"/>
    </source>
</evidence>
<reference evidence="3 4" key="1">
    <citation type="submission" date="2021-04" db="EMBL/GenBank/DDBJ databases">
        <authorList>
            <person name="Ivanova A."/>
        </authorList>
    </citation>
    <scope>NUCLEOTIDE SEQUENCE [LARGE SCALE GENOMIC DNA]</scope>
    <source>
        <strain evidence="3 4">G18</strain>
    </source>
</reference>
<dbReference type="SUPFAM" id="SSF53335">
    <property type="entry name" value="S-adenosyl-L-methionine-dependent methyltransferases"/>
    <property type="match status" value="1"/>
</dbReference>
<dbReference type="GO" id="GO:0008168">
    <property type="term" value="F:methyltransferase activity"/>
    <property type="evidence" value="ECO:0007669"/>
    <property type="project" value="UniProtKB-KW"/>
</dbReference>
<dbReference type="Pfam" id="PF08484">
    <property type="entry name" value="Methyltransf_14"/>
    <property type="match status" value="1"/>
</dbReference>
<dbReference type="EMBL" id="JAGKQQ010000001">
    <property type="protein sequence ID" value="MBP3959794.1"/>
    <property type="molecule type" value="Genomic_DNA"/>
</dbReference>
<evidence type="ECO:0000313" key="3">
    <source>
        <dbReference type="EMBL" id="MBP3959794.1"/>
    </source>
</evidence>
<keyword evidence="3" id="KW-0489">Methyltransferase</keyword>